<evidence type="ECO:0000313" key="4">
    <source>
        <dbReference type="Proteomes" id="UP000323917"/>
    </source>
</evidence>
<dbReference type="RefSeq" id="WP_148074447.1">
    <property type="nucleotide sequence ID" value="NZ_CP042913.1"/>
</dbReference>
<dbReference type="PANTHER" id="PTHR44068:SF11">
    <property type="entry name" value="GERANYL DIPHOSPHATE 2-C-METHYLTRANSFERASE"/>
    <property type="match status" value="1"/>
</dbReference>
<feature type="domain" description="Methyltransferase type 11" evidence="2">
    <location>
        <begin position="83"/>
        <end position="175"/>
    </location>
</feature>
<proteinExistence type="predicted"/>
<dbReference type="CDD" id="cd02440">
    <property type="entry name" value="AdoMet_MTases"/>
    <property type="match status" value="1"/>
</dbReference>
<keyword evidence="1 3" id="KW-0808">Transferase</keyword>
<dbReference type="Proteomes" id="UP000323917">
    <property type="component" value="Chromosome"/>
</dbReference>
<dbReference type="EC" id="2.1.1.-" evidence="3"/>
<dbReference type="AlphaFoldDB" id="A0A5B9QAL2"/>
<gene>
    <name evidence="3" type="ORF">Pr1d_33360</name>
</gene>
<dbReference type="Pfam" id="PF08241">
    <property type="entry name" value="Methyltransf_11"/>
    <property type="match status" value="1"/>
</dbReference>
<dbReference type="InterPro" id="IPR050447">
    <property type="entry name" value="Erg6_SMT_methyltransf"/>
</dbReference>
<dbReference type="Gene3D" id="3.40.50.150">
    <property type="entry name" value="Vaccinia Virus protein VP39"/>
    <property type="match status" value="1"/>
</dbReference>
<name>A0A5B9QAL2_9BACT</name>
<dbReference type="PANTHER" id="PTHR44068">
    <property type="entry name" value="ZGC:194242"/>
    <property type="match status" value="1"/>
</dbReference>
<dbReference type="OrthoDB" id="3206826at2"/>
<dbReference type="EMBL" id="CP042913">
    <property type="protein sequence ID" value="QEG36027.1"/>
    <property type="molecule type" value="Genomic_DNA"/>
</dbReference>
<keyword evidence="3" id="KW-0489">Methyltransferase</keyword>
<protein>
    <submittedName>
        <fullName evidence="3">Phthiotriol/phenolphthiotriol dimycocerosates methyltransferase</fullName>
        <ecNumber evidence="3">2.1.1.-</ecNumber>
    </submittedName>
</protein>
<dbReference type="GO" id="GO:0032259">
    <property type="term" value="P:methylation"/>
    <property type="evidence" value="ECO:0007669"/>
    <property type="project" value="UniProtKB-KW"/>
</dbReference>
<dbReference type="InterPro" id="IPR029063">
    <property type="entry name" value="SAM-dependent_MTases_sf"/>
</dbReference>
<reference evidence="3 4" key="1">
    <citation type="submission" date="2019-08" db="EMBL/GenBank/DDBJ databases">
        <title>Deep-cultivation of Planctomycetes and their phenomic and genomic characterization uncovers novel biology.</title>
        <authorList>
            <person name="Wiegand S."/>
            <person name="Jogler M."/>
            <person name="Boedeker C."/>
            <person name="Pinto D."/>
            <person name="Vollmers J."/>
            <person name="Rivas-Marin E."/>
            <person name="Kohn T."/>
            <person name="Peeters S.H."/>
            <person name="Heuer A."/>
            <person name="Rast P."/>
            <person name="Oberbeckmann S."/>
            <person name="Bunk B."/>
            <person name="Jeske O."/>
            <person name="Meyerdierks A."/>
            <person name="Storesund J.E."/>
            <person name="Kallscheuer N."/>
            <person name="Luecker S."/>
            <person name="Lage O.M."/>
            <person name="Pohl T."/>
            <person name="Merkel B.J."/>
            <person name="Hornburger P."/>
            <person name="Mueller R.-W."/>
            <person name="Bruemmer F."/>
            <person name="Labrenz M."/>
            <person name="Spormann A.M."/>
            <person name="Op den Camp H."/>
            <person name="Overmann J."/>
            <person name="Amann R."/>
            <person name="Jetten M.S.M."/>
            <person name="Mascher T."/>
            <person name="Medema M.H."/>
            <person name="Devos D.P."/>
            <person name="Kaster A.-K."/>
            <person name="Ovreas L."/>
            <person name="Rohde M."/>
            <person name="Galperin M.Y."/>
            <person name="Jogler C."/>
        </authorList>
    </citation>
    <scope>NUCLEOTIDE SEQUENCE [LARGE SCALE GENOMIC DNA]</scope>
    <source>
        <strain evidence="3 4">Pr1d</strain>
    </source>
</reference>
<keyword evidence="4" id="KW-1185">Reference proteome</keyword>
<organism evidence="3 4">
    <name type="scientific">Bythopirellula goksoeyrii</name>
    <dbReference type="NCBI Taxonomy" id="1400387"/>
    <lineage>
        <taxon>Bacteria</taxon>
        <taxon>Pseudomonadati</taxon>
        <taxon>Planctomycetota</taxon>
        <taxon>Planctomycetia</taxon>
        <taxon>Pirellulales</taxon>
        <taxon>Lacipirellulaceae</taxon>
        <taxon>Bythopirellula</taxon>
    </lineage>
</organism>
<evidence type="ECO:0000259" key="2">
    <source>
        <dbReference type="Pfam" id="PF08241"/>
    </source>
</evidence>
<evidence type="ECO:0000256" key="1">
    <source>
        <dbReference type="ARBA" id="ARBA00022679"/>
    </source>
</evidence>
<dbReference type="KEGG" id="bgok:Pr1d_33360"/>
<accession>A0A5B9QAL2</accession>
<sequence>MIPGREPLFKADDVSKWWKSNPQTYASDFHGGMQFGNKKVEFGTREYFESIDAEFYEWNVGHHGDKPFSNLFPYEQYLGKDVLEVGCGQGYQASNWAKAGAKITAVDLNPQAVKITTERFRQFDLTGNIKLCDARELPFDNETFDYVYSWGVLHHSPDIEKSLSEVLRVLKPGGGFGVYLYCRRSFYYLWGMRYVEGFLHFENQFLSPLQLASRYTDGWEKDGNPHTWPVTVSEMKSVFQDNCDDLKMSSLEIFPPTPMWAHFMPPVLRDLVPSFVQRAWIQNVFWNLWISGRKKT</sequence>
<dbReference type="SUPFAM" id="SSF53335">
    <property type="entry name" value="S-adenosyl-L-methionine-dependent methyltransferases"/>
    <property type="match status" value="1"/>
</dbReference>
<dbReference type="InterPro" id="IPR013216">
    <property type="entry name" value="Methyltransf_11"/>
</dbReference>
<dbReference type="GO" id="GO:0008757">
    <property type="term" value="F:S-adenosylmethionine-dependent methyltransferase activity"/>
    <property type="evidence" value="ECO:0007669"/>
    <property type="project" value="InterPro"/>
</dbReference>
<evidence type="ECO:0000313" key="3">
    <source>
        <dbReference type="EMBL" id="QEG36027.1"/>
    </source>
</evidence>